<dbReference type="AlphaFoldDB" id="U6MAM2"/>
<accession>U6MAM2</accession>
<organism evidence="3 4">
    <name type="scientific">Eimeria maxima</name>
    <name type="common">Coccidian parasite</name>
    <dbReference type="NCBI Taxonomy" id="5804"/>
    <lineage>
        <taxon>Eukaryota</taxon>
        <taxon>Sar</taxon>
        <taxon>Alveolata</taxon>
        <taxon>Apicomplexa</taxon>
        <taxon>Conoidasida</taxon>
        <taxon>Coccidia</taxon>
        <taxon>Eucoccidiorida</taxon>
        <taxon>Eimeriorina</taxon>
        <taxon>Eimeriidae</taxon>
        <taxon>Eimeria</taxon>
    </lineage>
</organism>
<dbReference type="Proteomes" id="UP000030763">
    <property type="component" value="Unassembled WGS sequence"/>
</dbReference>
<name>U6MAM2_EIMMA</name>
<feature type="compositionally biased region" description="Gly residues" evidence="1">
    <location>
        <begin position="199"/>
        <end position="215"/>
    </location>
</feature>
<dbReference type="RefSeq" id="XP_013335363.1">
    <property type="nucleotide sequence ID" value="XM_013479909.1"/>
</dbReference>
<dbReference type="VEuPathDB" id="ToxoDB:EMWEY_00052820"/>
<evidence type="ECO:0000313" key="3">
    <source>
        <dbReference type="EMBL" id="CDJ58715.1"/>
    </source>
</evidence>
<feature type="region of interest" description="Disordered" evidence="1">
    <location>
        <begin position="165"/>
        <end position="248"/>
    </location>
</feature>
<feature type="compositionally biased region" description="Basic and acidic residues" evidence="1">
    <location>
        <begin position="216"/>
        <end position="228"/>
    </location>
</feature>
<reference evidence="3" key="1">
    <citation type="submission" date="2013-10" db="EMBL/GenBank/DDBJ databases">
        <title>Genomic analysis of the causative agents of coccidiosis in chickens.</title>
        <authorList>
            <person name="Reid A.J."/>
            <person name="Blake D."/>
            <person name="Billington K."/>
            <person name="Browne H."/>
            <person name="Dunn M."/>
            <person name="Hung S."/>
            <person name="Kawahara F."/>
            <person name="Miranda-Saavedra D."/>
            <person name="Mourier T."/>
            <person name="Nagra H."/>
            <person name="Otto T.D."/>
            <person name="Rawlings N."/>
            <person name="Sanchez A."/>
            <person name="Sanders M."/>
            <person name="Subramaniam C."/>
            <person name="Tay Y."/>
            <person name="Dear P."/>
            <person name="Doerig C."/>
            <person name="Gruber A."/>
            <person name="Parkinson J."/>
            <person name="Shirley M."/>
            <person name="Wan K.L."/>
            <person name="Berriman M."/>
            <person name="Tomley F."/>
            <person name="Pain A."/>
        </authorList>
    </citation>
    <scope>NUCLEOTIDE SEQUENCE [LARGE SCALE GENOMIC DNA]</scope>
    <source>
        <strain evidence="3">Weybridge</strain>
    </source>
</reference>
<reference evidence="3" key="2">
    <citation type="submission" date="2013-10" db="EMBL/GenBank/DDBJ databases">
        <authorList>
            <person name="Aslett M."/>
        </authorList>
    </citation>
    <scope>NUCLEOTIDE SEQUENCE [LARGE SCALE GENOMIC DNA]</scope>
    <source>
        <strain evidence="3">Weybridge</strain>
    </source>
</reference>
<proteinExistence type="predicted"/>
<gene>
    <name evidence="3" type="ORF">EMWEY_00052820</name>
</gene>
<feature type="compositionally biased region" description="Low complexity" evidence="1">
    <location>
        <begin position="168"/>
        <end position="184"/>
    </location>
</feature>
<sequence>MRRFCFAVLAGTAAAVPALITEAQADADRTFSAVDCSEQMNKEREPMGFPKFTVLNTSTPSDEVTAVKTTDLCASIKAGTDPGVWLTATEADVTIAAAIQSSDKGDCAAATKQWKGALKTIGDSLPLAYTPGQGIYESLDVVSLMSLYTPKDGVAVACTVIQCPPKSSTPGTGDSDDSNSGSNPQQPPNTAPGDSSSSGGAGDGAGGGAGGGGGEGKNKEGKELKKATAEGSPTPVTASAVTAGVGGVPPAAAATTAAAGLRGGMTVRRLEETPTHDESFNALVCLFHPKTLTKDTPPFQ</sequence>
<evidence type="ECO:0000256" key="2">
    <source>
        <dbReference type="SAM" id="SignalP"/>
    </source>
</evidence>
<dbReference type="EMBL" id="HG719796">
    <property type="protein sequence ID" value="CDJ58715.1"/>
    <property type="molecule type" value="Genomic_DNA"/>
</dbReference>
<keyword evidence="4" id="KW-1185">Reference proteome</keyword>
<feature type="compositionally biased region" description="Low complexity" evidence="1">
    <location>
        <begin position="232"/>
        <end position="248"/>
    </location>
</feature>
<evidence type="ECO:0000313" key="4">
    <source>
        <dbReference type="Proteomes" id="UP000030763"/>
    </source>
</evidence>
<feature type="signal peptide" evidence="2">
    <location>
        <begin position="1"/>
        <end position="25"/>
    </location>
</feature>
<protein>
    <submittedName>
        <fullName evidence="3">SAG family member</fullName>
    </submittedName>
</protein>
<dbReference type="Pfam" id="PF11054">
    <property type="entry name" value="Surface_antigen"/>
    <property type="match status" value="1"/>
</dbReference>
<keyword evidence="2" id="KW-0732">Signal</keyword>
<feature type="chain" id="PRO_5004673501" evidence="2">
    <location>
        <begin position="26"/>
        <end position="300"/>
    </location>
</feature>
<dbReference type="InterPro" id="IPR021288">
    <property type="entry name" value="Surface_antigen"/>
</dbReference>
<dbReference type="GeneID" id="25339268"/>
<evidence type="ECO:0000256" key="1">
    <source>
        <dbReference type="SAM" id="MobiDB-lite"/>
    </source>
</evidence>